<keyword evidence="1" id="KW-0472">Membrane</keyword>
<reference evidence="2 3" key="1">
    <citation type="journal article" date="2011" name="J. Microbiol.">
        <title>Bacillus kyonggiensis sp. nov., isolated from soil of a lettuce field.</title>
        <authorList>
            <person name="Dong K."/>
            <person name="Lee S."/>
        </authorList>
    </citation>
    <scope>NUCLEOTIDE SEQUENCE [LARGE SCALE GENOMIC DNA]</scope>
    <source>
        <strain evidence="2 3">NB22</strain>
    </source>
</reference>
<comment type="caution">
    <text evidence="2">The sequence shown here is derived from an EMBL/GenBank/DDBJ whole genome shotgun (WGS) entry which is preliminary data.</text>
</comment>
<dbReference type="OrthoDB" id="1925744at2"/>
<keyword evidence="1" id="KW-0812">Transmembrane</keyword>
<organism evidence="2 3">
    <name type="scientific">Robertmurraya kyonggiensis</name>
    <dbReference type="NCBI Taxonomy" id="1037680"/>
    <lineage>
        <taxon>Bacteria</taxon>
        <taxon>Bacillati</taxon>
        <taxon>Bacillota</taxon>
        <taxon>Bacilli</taxon>
        <taxon>Bacillales</taxon>
        <taxon>Bacillaceae</taxon>
        <taxon>Robertmurraya</taxon>
    </lineage>
</organism>
<accession>A0A4U1CYS9</accession>
<gene>
    <name evidence="2" type="ORF">FA727_21575</name>
</gene>
<evidence type="ECO:0000256" key="1">
    <source>
        <dbReference type="SAM" id="Phobius"/>
    </source>
</evidence>
<evidence type="ECO:0000313" key="2">
    <source>
        <dbReference type="EMBL" id="TKC14354.1"/>
    </source>
</evidence>
<dbReference type="Proteomes" id="UP000307756">
    <property type="component" value="Unassembled WGS sequence"/>
</dbReference>
<dbReference type="RefSeq" id="WP_136833557.1">
    <property type="nucleotide sequence ID" value="NZ_SWBM01000009.1"/>
</dbReference>
<dbReference type="EMBL" id="SWBM01000009">
    <property type="protein sequence ID" value="TKC14354.1"/>
    <property type="molecule type" value="Genomic_DNA"/>
</dbReference>
<sequence length="102" mass="10774">MKVSTILKWVSGGLEALLGIPVLGGTIVLGLAWTPLIIMAILHIVTIVFSAKENENKHGSILGLVTSLIAWIPFVGMILHIISAIILMVDAAKGSKNATANY</sequence>
<evidence type="ECO:0000313" key="3">
    <source>
        <dbReference type="Proteomes" id="UP000307756"/>
    </source>
</evidence>
<proteinExistence type="predicted"/>
<name>A0A4U1CYS9_9BACI</name>
<feature type="transmembrane region" description="Helical" evidence="1">
    <location>
        <begin position="20"/>
        <end position="49"/>
    </location>
</feature>
<keyword evidence="3" id="KW-1185">Reference proteome</keyword>
<keyword evidence="1" id="KW-1133">Transmembrane helix</keyword>
<protein>
    <submittedName>
        <fullName evidence="2">Uncharacterized protein</fullName>
    </submittedName>
</protein>
<dbReference type="AlphaFoldDB" id="A0A4U1CYS9"/>
<feature type="transmembrane region" description="Helical" evidence="1">
    <location>
        <begin position="61"/>
        <end position="89"/>
    </location>
</feature>